<organism evidence="1 2">
    <name type="scientific">Mytilus edulis</name>
    <name type="common">Blue mussel</name>
    <dbReference type="NCBI Taxonomy" id="6550"/>
    <lineage>
        <taxon>Eukaryota</taxon>
        <taxon>Metazoa</taxon>
        <taxon>Spiralia</taxon>
        <taxon>Lophotrochozoa</taxon>
        <taxon>Mollusca</taxon>
        <taxon>Bivalvia</taxon>
        <taxon>Autobranchia</taxon>
        <taxon>Pteriomorphia</taxon>
        <taxon>Mytilida</taxon>
        <taxon>Mytiloidea</taxon>
        <taxon>Mytilidae</taxon>
        <taxon>Mytilinae</taxon>
        <taxon>Mytilus</taxon>
    </lineage>
</organism>
<reference evidence="1" key="1">
    <citation type="submission" date="2021-03" db="EMBL/GenBank/DDBJ databases">
        <authorList>
            <person name="Bekaert M."/>
        </authorList>
    </citation>
    <scope>NUCLEOTIDE SEQUENCE</scope>
</reference>
<dbReference type="EMBL" id="CAJPWZ010000344">
    <property type="protein sequence ID" value="CAG2190929.1"/>
    <property type="molecule type" value="Genomic_DNA"/>
</dbReference>
<keyword evidence="2" id="KW-1185">Reference proteome</keyword>
<dbReference type="AlphaFoldDB" id="A0A8S3QAE8"/>
<dbReference type="Proteomes" id="UP000683360">
    <property type="component" value="Unassembled WGS sequence"/>
</dbReference>
<accession>A0A8S3QAE8</accession>
<name>A0A8S3QAE8_MYTED</name>
<evidence type="ECO:0008006" key="3">
    <source>
        <dbReference type="Google" id="ProtNLM"/>
    </source>
</evidence>
<evidence type="ECO:0000313" key="1">
    <source>
        <dbReference type="EMBL" id="CAG2190929.1"/>
    </source>
</evidence>
<evidence type="ECO:0000313" key="2">
    <source>
        <dbReference type="Proteomes" id="UP000683360"/>
    </source>
</evidence>
<sequence>MHKSVEIRLIDAAFTLTAGLGFCSIDDASNCLVNVDFLKDAKIPFPSLDAEGEFIWPEVDYKDSFDTTEMIQEFSEKSKTILKESLKATKDRLVEKLDIDQIIDNLTTTEPCFRPSNMTHTQILNELNARGLDDTGTREERVQRLLDDDKTCEFEGITWTLPEITNSILQEHVYYSLSPDCQRIDACVDFPVEVFGEVITKAFNVYIEIDFCNFLLKYGFEGLELSFILVKYNWGQDERYSVTDNIQILGRIDKNDEKKVFVVDFGMKLCIEGSCILDDTMFIQNMELPIPICNENFTWPGGDSISDMVNAIGSLTEGAFNIVLRKLGIEDIFTDTICQLLESGKGCTNTLQIPNSLRDITQCELTDSCSGLSCCLGLKFKLPFNGDDVAYNIPFRFNLSPCDFEIEISFGTYYHKMVLLQYDWGKENKLEIGNGDTAPITIKYKIDKLDEGKGFVIDLRIDICLPMDNDVFCIPENGLPLLDQHKILICSRTVTGTDFSVKDWLDEVNLDISQELKDVAVIFILDQLHLTDFFSGPKCDVERYPYSPSIQGWNSECPLSMFNRPDLGDQIACHITESCTGIDCCANIPSFGLTVRPFFELDPCDYKISYGINTENFTKSLLNYEWGKTEKISLGQDVIEFEFSIKKPPNSKKFILDFAVKVCLYDKDNCVPDIKVFDKTEIPQVICDIDTVTDLKDFSLTNWAGNLGVNINGQMEPSIIRILLQQLGLDTLLMSQPCSHGDDLYSSSSAGWKNDCPAITGSSKLPESLVCYVPDYCTGIDCCYNFDLLDLSLNINLYIDTCNYQIRGRIETLEFEISFFDYTWGEVIEERLQEIFRIKFKIQKLSDQKKFIVDLDFSVCLEKNVCNPTLIMFKDQLIPQPLCDLDMGFKSENMSLFEWMEDKGLQIGQSLSTALSEELMEYFGLAPFLYEEQCGRNEIPYRGAANGWNNSACPVSLSLPKIHSTISCVLSAHCTGVTCCVEVGKIRKSFTVYANIDGCNLKLSFGIEKRHFEIPLINYNWGKLCLIDIS</sequence>
<protein>
    <recommendedName>
        <fullName evidence="3">SAP domain-containing protein</fullName>
    </recommendedName>
</protein>
<proteinExistence type="predicted"/>
<dbReference type="OrthoDB" id="6107827at2759"/>
<gene>
    <name evidence="1" type="ORF">MEDL_6154</name>
</gene>
<comment type="caution">
    <text evidence="1">The sequence shown here is derived from an EMBL/GenBank/DDBJ whole genome shotgun (WGS) entry which is preliminary data.</text>
</comment>